<dbReference type="EMBL" id="JAJGCB010000004">
    <property type="protein sequence ID" value="KAJ8993061.1"/>
    <property type="molecule type" value="Genomic_DNA"/>
</dbReference>
<gene>
    <name evidence="1" type="ORF">HRR80_003099</name>
</gene>
<comment type="caution">
    <text evidence="1">The sequence shown here is derived from an EMBL/GenBank/DDBJ whole genome shotgun (WGS) entry which is preliminary data.</text>
</comment>
<proteinExistence type="predicted"/>
<evidence type="ECO:0000313" key="2">
    <source>
        <dbReference type="Proteomes" id="UP001161757"/>
    </source>
</evidence>
<dbReference type="AlphaFoldDB" id="A0AAN6IZY5"/>
<protein>
    <submittedName>
        <fullName evidence="1">Uncharacterized protein</fullName>
    </submittedName>
</protein>
<sequence>MQVEDWVRCEGKLGRGVYQVSVAHKDTGLGPTVTGRAWSKHDPLQRYQGLWSAVLDEWTEFIAARTQDQQFDRMRSDQEPSHELKRQHKQLRQTRTGGRHWGFSIRNGYLLFSNMLVRWQSMLNFKSAMIRKRYVPQSECRTYDGLKGSRAYSPTSGLMRSREDMDRQLGMTEFC</sequence>
<reference evidence="1" key="1">
    <citation type="submission" date="2023-01" db="EMBL/GenBank/DDBJ databases">
        <title>Exophiala dermititidis isolated from Cystic Fibrosis Patient.</title>
        <authorList>
            <person name="Kurbessoian T."/>
            <person name="Crocker A."/>
            <person name="Murante D."/>
            <person name="Hogan D.A."/>
            <person name="Stajich J.E."/>
        </authorList>
    </citation>
    <scope>NUCLEOTIDE SEQUENCE</scope>
    <source>
        <strain evidence="1">Ex8</strain>
    </source>
</reference>
<organism evidence="1 2">
    <name type="scientific">Exophiala dermatitidis</name>
    <name type="common">Black yeast-like fungus</name>
    <name type="synonym">Wangiella dermatitidis</name>
    <dbReference type="NCBI Taxonomy" id="5970"/>
    <lineage>
        <taxon>Eukaryota</taxon>
        <taxon>Fungi</taxon>
        <taxon>Dikarya</taxon>
        <taxon>Ascomycota</taxon>
        <taxon>Pezizomycotina</taxon>
        <taxon>Eurotiomycetes</taxon>
        <taxon>Chaetothyriomycetidae</taxon>
        <taxon>Chaetothyriales</taxon>
        <taxon>Herpotrichiellaceae</taxon>
        <taxon>Exophiala</taxon>
    </lineage>
</organism>
<accession>A0AAN6IZY5</accession>
<name>A0AAN6IZY5_EXODE</name>
<evidence type="ECO:0000313" key="1">
    <source>
        <dbReference type="EMBL" id="KAJ8993061.1"/>
    </source>
</evidence>
<dbReference type="Proteomes" id="UP001161757">
    <property type="component" value="Unassembled WGS sequence"/>
</dbReference>